<comment type="activity regulation">
    <text evidence="10">Na(+) is not transported, but it plays an essential structural role and its presence is essential for fluoride channel function.</text>
</comment>
<evidence type="ECO:0000256" key="7">
    <source>
        <dbReference type="ARBA" id="ARBA00035120"/>
    </source>
</evidence>
<evidence type="ECO:0000256" key="9">
    <source>
        <dbReference type="ARBA" id="ARBA00049940"/>
    </source>
</evidence>
<dbReference type="Proteomes" id="UP001232725">
    <property type="component" value="Unassembled WGS sequence"/>
</dbReference>
<evidence type="ECO:0000256" key="4">
    <source>
        <dbReference type="ARBA" id="ARBA00022989"/>
    </source>
</evidence>
<evidence type="ECO:0000256" key="5">
    <source>
        <dbReference type="ARBA" id="ARBA00023136"/>
    </source>
</evidence>
<keyword evidence="12" id="KW-1185">Reference proteome</keyword>
<feature type="transmembrane region" description="Helical" evidence="10">
    <location>
        <begin position="38"/>
        <end position="61"/>
    </location>
</feature>
<reference evidence="11 12" key="1">
    <citation type="submission" date="2023-08" db="EMBL/GenBank/DDBJ databases">
        <title>Arthrobacter horti sp. nov., isolated from forest soil.</title>
        <authorList>
            <person name="Park M."/>
        </authorList>
    </citation>
    <scope>NUCLEOTIDE SEQUENCE [LARGE SCALE GENOMIC DNA]</scope>
    <source>
        <strain evidence="11 12">YJM1</strain>
    </source>
</reference>
<evidence type="ECO:0000256" key="3">
    <source>
        <dbReference type="ARBA" id="ARBA00022692"/>
    </source>
</evidence>
<dbReference type="EMBL" id="JAVALS010000003">
    <property type="protein sequence ID" value="MDP5226789.1"/>
    <property type="molecule type" value="Genomic_DNA"/>
</dbReference>
<dbReference type="PANTHER" id="PTHR28259:SF1">
    <property type="entry name" value="FLUORIDE EXPORT PROTEIN 1-RELATED"/>
    <property type="match status" value="1"/>
</dbReference>
<comment type="similarity">
    <text evidence="7 10">Belongs to the fluoride channel Fluc/FEX (TC 1.A.43) family.</text>
</comment>
<comment type="subcellular location">
    <subcellularLocation>
        <location evidence="1 10">Cell membrane</location>
        <topology evidence="1 10">Multi-pass membrane protein</topology>
    </subcellularLocation>
</comment>
<keyword evidence="5 10" id="KW-0472">Membrane</keyword>
<keyword evidence="10" id="KW-0406">Ion transport</keyword>
<comment type="caution">
    <text evidence="11">The sequence shown here is derived from an EMBL/GenBank/DDBJ whole genome shotgun (WGS) entry which is preliminary data.</text>
</comment>
<dbReference type="HAMAP" id="MF_00454">
    <property type="entry name" value="FluC"/>
    <property type="match status" value="1"/>
</dbReference>
<name>A0ABT9INP4_9MICC</name>
<evidence type="ECO:0000256" key="6">
    <source>
        <dbReference type="ARBA" id="ARBA00023303"/>
    </source>
</evidence>
<feature type="transmembrane region" description="Helical" evidence="10">
    <location>
        <begin position="12"/>
        <end position="32"/>
    </location>
</feature>
<organism evidence="11 12">
    <name type="scientific">Arthrobacter horti</name>
    <dbReference type="NCBI Taxonomy" id="3068273"/>
    <lineage>
        <taxon>Bacteria</taxon>
        <taxon>Bacillati</taxon>
        <taxon>Actinomycetota</taxon>
        <taxon>Actinomycetes</taxon>
        <taxon>Micrococcales</taxon>
        <taxon>Micrococcaceae</taxon>
        <taxon>Arthrobacter</taxon>
    </lineage>
</organism>
<feature type="transmembrane region" description="Helical" evidence="10">
    <location>
        <begin position="107"/>
        <end position="129"/>
    </location>
</feature>
<accession>A0ABT9INP4</accession>
<keyword evidence="4 10" id="KW-1133">Transmembrane helix</keyword>
<dbReference type="PANTHER" id="PTHR28259">
    <property type="entry name" value="FLUORIDE EXPORT PROTEIN 1-RELATED"/>
    <property type="match status" value="1"/>
</dbReference>
<keyword evidence="10" id="KW-0479">Metal-binding</keyword>
<evidence type="ECO:0000313" key="11">
    <source>
        <dbReference type="EMBL" id="MDP5226789.1"/>
    </source>
</evidence>
<evidence type="ECO:0000256" key="2">
    <source>
        <dbReference type="ARBA" id="ARBA00022475"/>
    </source>
</evidence>
<gene>
    <name evidence="10" type="primary">fluC</name>
    <name evidence="10" type="synonym">crcB</name>
    <name evidence="11" type="ORF">Q9R02_06460</name>
</gene>
<keyword evidence="10" id="KW-0813">Transport</keyword>
<protein>
    <recommendedName>
        <fullName evidence="10">Fluoride-specific ion channel FluC</fullName>
    </recommendedName>
</protein>
<keyword evidence="3 10" id="KW-0812">Transmembrane</keyword>
<dbReference type="InterPro" id="IPR003691">
    <property type="entry name" value="FluC"/>
</dbReference>
<comment type="function">
    <text evidence="9 10">Fluoride-specific ion channel. Important for reducing fluoride concentration in the cell, thus reducing its toxicity.</text>
</comment>
<dbReference type="Pfam" id="PF02537">
    <property type="entry name" value="CRCB"/>
    <property type="match status" value="1"/>
</dbReference>
<evidence type="ECO:0000256" key="8">
    <source>
        <dbReference type="ARBA" id="ARBA00035585"/>
    </source>
</evidence>
<keyword evidence="2 10" id="KW-1003">Cell membrane</keyword>
<proteinExistence type="inferred from homology"/>
<sequence>MAPLHLDPRAIAWVFGGGVFGALARYGLGLAIPAVGGWPLATVVINVVGAFLLGLLLDSLARRGPDVGWARRFRLLGGTGFLGAFTTYSTFAVDAVHLLSAGRAMEALGYVAATLLLGGAATALGIWVAEVAHRVSAEEHRAPGGRR</sequence>
<keyword evidence="6 10" id="KW-0407">Ion channel</keyword>
<keyword evidence="10" id="KW-0915">Sodium</keyword>
<feature type="binding site" evidence="10">
    <location>
        <position position="86"/>
    </location>
    <ligand>
        <name>Na(+)</name>
        <dbReference type="ChEBI" id="CHEBI:29101"/>
        <note>structural</note>
    </ligand>
</feature>
<evidence type="ECO:0000313" key="12">
    <source>
        <dbReference type="Proteomes" id="UP001232725"/>
    </source>
</evidence>
<evidence type="ECO:0000256" key="10">
    <source>
        <dbReference type="HAMAP-Rule" id="MF_00454"/>
    </source>
</evidence>
<evidence type="ECO:0000256" key="1">
    <source>
        <dbReference type="ARBA" id="ARBA00004651"/>
    </source>
</evidence>
<feature type="transmembrane region" description="Helical" evidence="10">
    <location>
        <begin position="73"/>
        <end position="95"/>
    </location>
</feature>
<feature type="binding site" evidence="10">
    <location>
        <position position="83"/>
    </location>
    <ligand>
        <name>Na(+)</name>
        <dbReference type="ChEBI" id="CHEBI:29101"/>
        <note>structural</note>
    </ligand>
</feature>
<comment type="catalytic activity">
    <reaction evidence="8">
        <text>fluoride(in) = fluoride(out)</text>
        <dbReference type="Rhea" id="RHEA:76159"/>
        <dbReference type="ChEBI" id="CHEBI:17051"/>
    </reaction>
    <physiologicalReaction direction="left-to-right" evidence="8">
        <dbReference type="Rhea" id="RHEA:76160"/>
    </physiologicalReaction>
</comment>